<dbReference type="Proteomes" id="UP000051952">
    <property type="component" value="Unassembled WGS sequence"/>
</dbReference>
<name>A0A0S4JBG4_BODSA</name>
<accession>A0A0S4JBG4</accession>
<evidence type="ECO:0000256" key="1">
    <source>
        <dbReference type="SAM" id="MobiDB-lite"/>
    </source>
</evidence>
<sequence>MRTSFFHRIRRLGVGTDVASSVPLHIAPTSLFTCRRRICAQATATTPHHPKEGNGVELDRRTTISTNANLSVTSLSSSVPSSTNLPPATSSNSSTANFDLLCKHILDIIGRLLRVPVPRLASMLCEIDEDLFESVVVASSGGLLNVCKQMHDEKRIVLIQQGSPPVWTAERIPVTLKQSRHRNVCGSDDCTPPPSAGEAHVVVEDAASPTQLYWDRFDVGHLIPYIPQHRYVAWNTLLGILPQVCVLDMPKEQRGKNIARCLRPFTDIVLVPTLMFRLNDEGLKHPNADPEGALMMLSDSLYHEDIVQKLAQTMTKVAAASQRSATEDNVNVEALPSSSSSSSQEGRTRKNAFNVKDLNQCVPLRELLQHMHYDNNINNDDDGTRAAVAGGGGGENTLVIGRGHPVDVVTIKQMVKLCKAYPTVVTTFTERGTRYFEALVPPQMNDDNGGGVPLTPYQKYLQHCATKFRQLIEPAAKVSAGLPPPPSLPPPSCVAAVLPPTNPCSVERLAQWLADTGGRYFTSFNDDNISRNADDGGSRHGEATSSSISVSELLSVAADILPINEDALITLAISSSSSSSSCRTQSTRRPPGGGSGDTNDTLTNDEHPPLLCCSSSEDSHHAAEMDALRSKPAPLWSRRVPSTSCVGCMPLYENPSDAELDTFITIDKSSRWSSLRKSAKAKKLSSRLLAGDKDGRVSQSIIATLRSKCPTTMFLSIAELSTVVPRDLIVRLPTASLLMFLDERPHAFEISETFTGVSTEYSVRVREIGEGSIPQACISPGTFPESDLLAFIDHAIAGQRGKLLRLTTPLQKSTGSSSGLEISATFANAWAKLPLSVRKQFRSNMQNFVQFLKMRPTLYDVSSRRGTAIMREHR</sequence>
<protein>
    <submittedName>
        <fullName evidence="2">Uncharacterized protein</fullName>
    </submittedName>
</protein>
<feature type="region of interest" description="Disordered" evidence="1">
    <location>
        <begin position="578"/>
        <end position="616"/>
    </location>
</feature>
<evidence type="ECO:0000313" key="3">
    <source>
        <dbReference type="Proteomes" id="UP000051952"/>
    </source>
</evidence>
<feature type="region of interest" description="Disordered" evidence="1">
    <location>
        <begin position="321"/>
        <end position="352"/>
    </location>
</feature>
<organism evidence="2 3">
    <name type="scientific">Bodo saltans</name>
    <name type="common">Flagellated protozoan</name>
    <dbReference type="NCBI Taxonomy" id="75058"/>
    <lineage>
        <taxon>Eukaryota</taxon>
        <taxon>Discoba</taxon>
        <taxon>Euglenozoa</taxon>
        <taxon>Kinetoplastea</taxon>
        <taxon>Metakinetoplastina</taxon>
        <taxon>Eubodonida</taxon>
        <taxon>Bodonidae</taxon>
        <taxon>Bodo</taxon>
    </lineage>
</organism>
<keyword evidence="3" id="KW-1185">Reference proteome</keyword>
<proteinExistence type="predicted"/>
<reference evidence="3" key="1">
    <citation type="submission" date="2015-09" db="EMBL/GenBank/DDBJ databases">
        <authorList>
            <consortium name="Pathogen Informatics"/>
        </authorList>
    </citation>
    <scope>NUCLEOTIDE SEQUENCE [LARGE SCALE GENOMIC DNA]</scope>
    <source>
        <strain evidence="3">Lake Konstanz</strain>
    </source>
</reference>
<dbReference type="VEuPathDB" id="TriTrypDB:BSAL_93480"/>
<dbReference type="EMBL" id="CYKH01001316">
    <property type="protein sequence ID" value="CUG86505.1"/>
    <property type="molecule type" value="Genomic_DNA"/>
</dbReference>
<gene>
    <name evidence="2" type="ORF">BSAL_93480</name>
</gene>
<dbReference type="AlphaFoldDB" id="A0A0S4JBG4"/>
<evidence type="ECO:0000313" key="2">
    <source>
        <dbReference type="EMBL" id="CUG86505.1"/>
    </source>
</evidence>